<name>A0A1I7IYS1_9BURK</name>
<dbReference type="Pfam" id="PF12146">
    <property type="entry name" value="Hydrolase_4"/>
    <property type="match status" value="1"/>
</dbReference>
<keyword evidence="3" id="KW-1185">Reference proteome</keyword>
<organism evidence="2 3">
    <name type="scientific">Pseudoduganella namucuonensis</name>
    <dbReference type="NCBI Taxonomy" id="1035707"/>
    <lineage>
        <taxon>Bacteria</taxon>
        <taxon>Pseudomonadati</taxon>
        <taxon>Pseudomonadota</taxon>
        <taxon>Betaproteobacteria</taxon>
        <taxon>Burkholderiales</taxon>
        <taxon>Oxalobacteraceae</taxon>
        <taxon>Telluria group</taxon>
        <taxon>Pseudoduganella</taxon>
    </lineage>
</organism>
<evidence type="ECO:0000313" key="3">
    <source>
        <dbReference type="Proteomes" id="UP000199391"/>
    </source>
</evidence>
<dbReference type="STRING" id="1035707.SAMN05216552_1009161"/>
<evidence type="ECO:0000259" key="1">
    <source>
        <dbReference type="Pfam" id="PF12146"/>
    </source>
</evidence>
<accession>A0A1I7IYS1</accession>
<dbReference type="GO" id="GO:0016787">
    <property type="term" value="F:hydrolase activity"/>
    <property type="evidence" value="ECO:0007669"/>
    <property type="project" value="UniProtKB-KW"/>
</dbReference>
<dbReference type="Proteomes" id="UP000199391">
    <property type="component" value="Unassembled WGS sequence"/>
</dbReference>
<feature type="domain" description="Serine aminopeptidase S33" evidence="1">
    <location>
        <begin position="27"/>
        <end position="270"/>
    </location>
</feature>
<sequence>MSTQAQRHTLRAGDGREIETMSWGRGAPRAIVQIVHGMAEHSARYQHVAEALVDAGYGVVASEHRGHGRLAREKGELGDFGPRGFQGLVDDMATVSRHIRATHPGVPLVMLAHSMGSMAAQIYLLDHADLLHACALSGTTALELLDPRVSGWTVEGANATVPNARTPVDWLSRDPAVPDAYVADPLCGFALTLESLFSIFDTGARTADPAQLERMPKDLPLLLFTGDSDPVNGMLAWFDVLVRRLRKTGMRDVSTHVYGGARHEVLNETNRAEVIANLLAWLDRVLDGVTTRPGGNAA</sequence>
<proteinExistence type="predicted"/>
<dbReference type="OrthoDB" id="9806902at2"/>
<dbReference type="SUPFAM" id="SSF53474">
    <property type="entry name" value="alpha/beta-Hydrolases"/>
    <property type="match status" value="1"/>
</dbReference>
<dbReference type="EMBL" id="FPBO01000009">
    <property type="protein sequence ID" value="SFU77961.1"/>
    <property type="molecule type" value="Genomic_DNA"/>
</dbReference>
<dbReference type="AlphaFoldDB" id="A0A1I7IYS1"/>
<dbReference type="InterPro" id="IPR022742">
    <property type="entry name" value="Hydrolase_4"/>
</dbReference>
<reference evidence="3" key="1">
    <citation type="submission" date="2016-10" db="EMBL/GenBank/DDBJ databases">
        <authorList>
            <person name="Varghese N."/>
            <person name="Submissions S."/>
        </authorList>
    </citation>
    <scope>NUCLEOTIDE SEQUENCE [LARGE SCALE GENOMIC DNA]</scope>
    <source>
        <strain evidence="3">CGMCC 1.11014</strain>
    </source>
</reference>
<dbReference type="InterPro" id="IPR051044">
    <property type="entry name" value="MAG_DAG_Lipase"/>
</dbReference>
<gene>
    <name evidence="2" type="ORF">SAMN05216552_1009161</name>
</gene>
<dbReference type="Gene3D" id="3.40.50.1820">
    <property type="entry name" value="alpha/beta hydrolase"/>
    <property type="match status" value="1"/>
</dbReference>
<keyword evidence="2" id="KW-0378">Hydrolase</keyword>
<dbReference type="InterPro" id="IPR029058">
    <property type="entry name" value="AB_hydrolase_fold"/>
</dbReference>
<dbReference type="PANTHER" id="PTHR11614">
    <property type="entry name" value="PHOSPHOLIPASE-RELATED"/>
    <property type="match status" value="1"/>
</dbReference>
<dbReference type="RefSeq" id="WP_093555809.1">
    <property type="nucleotide sequence ID" value="NZ_FPBO01000009.1"/>
</dbReference>
<protein>
    <submittedName>
        <fullName evidence="2">Lysophospholipase, alpha-beta hydrolase superfamily</fullName>
    </submittedName>
</protein>
<evidence type="ECO:0000313" key="2">
    <source>
        <dbReference type="EMBL" id="SFU77961.1"/>
    </source>
</evidence>